<dbReference type="Proteomes" id="UP001064048">
    <property type="component" value="Chromosome 12"/>
</dbReference>
<name>A0ACC0JX82_CHOFU</name>
<dbReference type="EMBL" id="CM046112">
    <property type="protein sequence ID" value="KAI8428700.1"/>
    <property type="molecule type" value="Genomic_DNA"/>
</dbReference>
<protein>
    <submittedName>
        <fullName evidence="1">Uncharacterized protein</fullName>
    </submittedName>
</protein>
<gene>
    <name evidence="1" type="ORF">MSG28_007409</name>
</gene>
<comment type="caution">
    <text evidence="1">The sequence shown here is derived from an EMBL/GenBank/DDBJ whole genome shotgun (WGS) entry which is preliminary data.</text>
</comment>
<evidence type="ECO:0000313" key="1">
    <source>
        <dbReference type="EMBL" id="KAI8428700.1"/>
    </source>
</evidence>
<evidence type="ECO:0000313" key="2">
    <source>
        <dbReference type="Proteomes" id="UP001064048"/>
    </source>
</evidence>
<organism evidence="1 2">
    <name type="scientific">Choristoneura fumiferana</name>
    <name type="common">Spruce budworm moth</name>
    <name type="synonym">Archips fumiferana</name>
    <dbReference type="NCBI Taxonomy" id="7141"/>
    <lineage>
        <taxon>Eukaryota</taxon>
        <taxon>Metazoa</taxon>
        <taxon>Ecdysozoa</taxon>
        <taxon>Arthropoda</taxon>
        <taxon>Hexapoda</taxon>
        <taxon>Insecta</taxon>
        <taxon>Pterygota</taxon>
        <taxon>Neoptera</taxon>
        <taxon>Endopterygota</taxon>
        <taxon>Lepidoptera</taxon>
        <taxon>Glossata</taxon>
        <taxon>Ditrysia</taxon>
        <taxon>Tortricoidea</taxon>
        <taxon>Tortricidae</taxon>
        <taxon>Tortricinae</taxon>
        <taxon>Choristoneura</taxon>
    </lineage>
</organism>
<accession>A0ACC0JX82</accession>
<proteinExistence type="predicted"/>
<reference evidence="1 2" key="1">
    <citation type="journal article" date="2022" name="Genome Biol. Evol.">
        <title>The Spruce Budworm Genome: Reconstructing the Evolutionary History of Antifreeze Proteins.</title>
        <authorList>
            <person name="Beliveau C."/>
            <person name="Gagne P."/>
            <person name="Picq S."/>
            <person name="Vernygora O."/>
            <person name="Keeling C.I."/>
            <person name="Pinkney K."/>
            <person name="Doucet D."/>
            <person name="Wen F."/>
            <person name="Johnston J.S."/>
            <person name="Maaroufi H."/>
            <person name="Boyle B."/>
            <person name="Laroche J."/>
            <person name="Dewar K."/>
            <person name="Juretic N."/>
            <person name="Blackburn G."/>
            <person name="Nisole A."/>
            <person name="Brunet B."/>
            <person name="Brandao M."/>
            <person name="Lumley L."/>
            <person name="Duan J."/>
            <person name="Quan G."/>
            <person name="Lucarotti C.J."/>
            <person name="Roe A.D."/>
            <person name="Sperling F.A.H."/>
            <person name="Levesque R.C."/>
            <person name="Cusson M."/>
        </authorList>
    </citation>
    <scope>NUCLEOTIDE SEQUENCE [LARGE SCALE GENOMIC DNA]</scope>
    <source>
        <strain evidence="1">Glfc:IPQL:Cfum</strain>
    </source>
</reference>
<sequence>MMAVASAGETEPLRAQEETPKLTLRQRISYVSKHITVEPAGVLVLSASIFAAVCTQTLQLEKACRVNLNLGDEICTSLRNQDSDNNTQYEIKVQQYVATRLAWRSAIQSVIPCIILIFVGAWSDMTGRRIIVIMVPLFGEILQCISNIINVIFFDELPVEVLIFFDVFFPAILGGWSTLFLGLFSYMGDITTVENRTHRLGFVQFCTFVGLPIGMGLSGVVLKKFGYYAVYGTSLIIHLINVTYISLRLKDPERTKEQKKETIRVVFKKGPNKRRLRMIVLLSVVSILFGPIFGELAVLYMSTRYRFGWDELQFSMFQTYNFVTHTLGTVFSLVVFSKALKWHDSVLGIISTVTPLVEMLNGTSLLAMRSIISKLVASDELGKVNSIFGLTENLMPLLYVPLYTTVYTATMEVLPGAVFLMGATMTTPAVAVFLGIYRTLFSISLFTNYMKLDDTMLGIISCTSKIVASFAYAFARNDLEIYLAPLLEILNGTSFTAMRSIATKLVSGEEFGKVNSLFGLAEAAMPLVYGPLYSRVYMATLNVLPGAIFLLGAGLTLPAIAIFGWLYIEHQKEKVEDIKLDTEKQ</sequence>
<keyword evidence="2" id="KW-1185">Reference proteome</keyword>